<keyword evidence="1" id="KW-0418">Kinase</keyword>
<evidence type="ECO:0000313" key="5">
    <source>
        <dbReference type="Proteomes" id="UP000260812"/>
    </source>
</evidence>
<feature type="domain" description="Histidine kinase/HSP90-like ATPase" evidence="2">
    <location>
        <begin position="7"/>
        <end position="133"/>
    </location>
</feature>
<keyword evidence="1" id="KW-0808">Transferase</keyword>
<dbReference type="SUPFAM" id="SSF55874">
    <property type="entry name" value="ATPase domain of HSP90 chaperone/DNA topoisomerase II/histidine kinase"/>
    <property type="match status" value="1"/>
</dbReference>
<dbReference type="Proteomes" id="UP000261166">
    <property type="component" value="Unassembled WGS sequence"/>
</dbReference>
<gene>
    <name evidence="4" type="ORF">DWY69_16570</name>
    <name evidence="3" type="ORF">DXC51_26260</name>
</gene>
<keyword evidence="1" id="KW-0723">Serine/threonine-protein kinase</keyword>
<dbReference type="InterPro" id="IPR036890">
    <property type="entry name" value="HATPase_C_sf"/>
</dbReference>
<keyword evidence="3" id="KW-0067">ATP-binding</keyword>
<dbReference type="GO" id="GO:0004674">
    <property type="term" value="F:protein serine/threonine kinase activity"/>
    <property type="evidence" value="ECO:0007669"/>
    <property type="project" value="UniProtKB-KW"/>
</dbReference>
<evidence type="ECO:0000313" key="6">
    <source>
        <dbReference type="Proteomes" id="UP000261166"/>
    </source>
</evidence>
<dbReference type="OrthoDB" id="9792240at2"/>
<name>A0A3E3HW82_9FIRM</name>
<dbReference type="RefSeq" id="WP_025490387.1">
    <property type="nucleotide sequence ID" value="NZ_JBKUNB010000023.1"/>
</dbReference>
<keyword evidence="3" id="KW-0547">Nucleotide-binding</keyword>
<proteinExistence type="predicted"/>
<organism evidence="3 5">
    <name type="scientific">Eisenbergiella massiliensis</name>
    <dbReference type="NCBI Taxonomy" id="1720294"/>
    <lineage>
        <taxon>Bacteria</taxon>
        <taxon>Bacillati</taxon>
        <taxon>Bacillota</taxon>
        <taxon>Clostridia</taxon>
        <taxon>Lachnospirales</taxon>
        <taxon>Lachnospiraceae</taxon>
        <taxon>Eisenbergiella</taxon>
    </lineage>
</organism>
<dbReference type="GO" id="GO:0005524">
    <property type="term" value="F:ATP binding"/>
    <property type="evidence" value="ECO:0007669"/>
    <property type="project" value="UniProtKB-KW"/>
</dbReference>
<dbReference type="PANTHER" id="PTHR35526:SF6">
    <property type="entry name" value="SLR1861 PROTEIN"/>
    <property type="match status" value="1"/>
</dbReference>
<dbReference type="InterPro" id="IPR050267">
    <property type="entry name" value="Anti-sigma-factor_SerPK"/>
</dbReference>
<comment type="caution">
    <text evidence="3">The sequence shown here is derived from an EMBL/GenBank/DDBJ whole genome shotgun (WGS) entry which is preliminary data.</text>
</comment>
<reference evidence="3 6" key="1">
    <citation type="submission" date="2018-08" db="EMBL/GenBank/DDBJ databases">
        <title>A genome reference for cultivated species of the human gut microbiota.</title>
        <authorList>
            <person name="Zou Y."/>
            <person name="Xue W."/>
            <person name="Luo G."/>
        </authorList>
    </citation>
    <scope>NUCLEOTIDE SEQUENCE [LARGE SCALE GENOMIC DNA]</scope>
    <source>
        <strain evidence="4 6">AF26-4BH</strain>
        <strain evidence="3">TF05-5AC</strain>
    </source>
</reference>
<evidence type="ECO:0000256" key="1">
    <source>
        <dbReference type="ARBA" id="ARBA00022527"/>
    </source>
</evidence>
<dbReference type="EMBL" id="QVLU01000015">
    <property type="protein sequence ID" value="RGE70547.1"/>
    <property type="molecule type" value="Genomic_DNA"/>
</dbReference>
<protein>
    <submittedName>
        <fullName evidence="3">ATP-binding protein</fullName>
    </submittedName>
</protein>
<evidence type="ECO:0000259" key="2">
    <source>
        <dbReference type="Pfam" id="PF13581"/>
    </source>
</evidence>
<sequence>MKSITVDATLENLEKVQSFIEQELEASGCPVKAMMQISMAAEEIYVNIAHYAYKPGIGKATIICSVEGNPLQVILEFLDNGRPFDPLAVSEADTTLPAGERKIGGLGILLVKKSMDQISYAYKGGQNILTLKKTI</sequence>
<dbReference type="PANTHER" id="PTHR35526">
    <property type="entry name" value="ANTI-SIGMA-F FACTOR RSBW-RELATED"/>
    <property type="match status" value="1"/>
</dbReference>
<dbReference type="AlphaFoldDB" id="A0A3E3HW82"/>
<evidence type="ECO:0000313" key="4">
    <source>
        <dbReference type="EMBL" id="RGE70547.1"/>
    </source>
</evidence>
<dbReference type="GeneID" id="97990264"/>
<dbReference type="InterPro" id="IPR003594">
    <property type="entry name" value="HATPase_dom"/>
</dbReference>
<dbReference type="EMBL" id="QVLV01000031">
    <property type="protein sequence ID" value="RGE56052.1"/>
    <property type="molecule type" value="Genomic_DNA"/>
</dbReference>
<evidence type="ECO:0000313" key="3">
    <source>
        <dbReference type="EMBL" id="RGE56052.1"/>
    </source>
</evidence>
<dbReference type="Gene3D" id="3.30.565.10">
    <property type="entry name" value="Histidine kinase-like ATPase, C-terminal domain"/>
    <property type="match status" value="1"/>
</dbReference>
<dbReference type="Pfam" id="PF13581">
    <property type="entry name" value="HATPase_c_2"/>
    <property type="match status" value="1"/>
</dbReference>
<accession>A0A3E3HW82</accession>
<dbReference type="CDD" id="cd16936">
    <property type="entry name" value="HATPase_RsbW-like"/>
    <property type="match status" value="1"/>
</dbReference>
<dbReference type="Proteomes" id="UP000260812">
    <property type="component" value="Unassembled WGS sequence"/>
</dbReference>
<keyword evidence="5" id="KW-1185">Reference proteome</keyword>